<accession>A0A317MSV7</accession>
<evidence type="ECO:0000313" key="2">
    <source>
        <dbReference type="Proteomes" id="UP000246569"/>
    </source>
</evidence>
<organism evidence="1 2">
    <name type="scientific">Plasticicumulans acidivorans</name>
    <dbReference type="NCBI Taxonomy" id="886464"/>
    <lineage>
        <taxon>Bacteria</taxon>
        <taxon>Pseudomonadati</taxon>
        <taxon>Pseudomonadota</taxon>
        <taxon>Gammaproteobacteria</taxon>
        <taxon>Candidatus Competibacteraceae</taxon>
        <taxon>Plasticicumulans</taxon>
    </lineage>
</organism>
<gene>
    <name evidence="1" type="ORF">C7443_108134</name>
</gene>
<keyword evidence="2" id="KW-1185">Reference proteome</keyword>
<dbReference type="OrthoDB" id="7064861at2"/>
<sequence length="110" mass="11818">MKTTTAAIGILAAALLVSNVWWAYRLLDAGVSYTYQGASLEESQQALAQALAVIDALGAERRSREQVVQAVQAAWPSSVEPFEKDGVLWVGRLGLRFDAAGRLIEATTDP</sequence>
<proteinExistence type="predicted"/>
<evidence type="ECO:0000313" key="1">
    <source>
        <dbReference type="EMBL" id="PWV60205.1"/>
    </source>
</evidence>
<protein>
    <submittedName>
        <fullName evidence="1">Uncharacterized protein</fullName>
    </submittedName>
</protein>
<dbReference type="Proteomes" id="UP000246569">
    <property type="component" value="Unassembled WGS sequence"/>
</dbReference>
<reference evidence="1 2" key="1">
    <citation type="submission" date="2018-05" db="EMBL/GenBank/DDBJ databases">
        <title>Genomic Encyclopedia of Type Strains, Phase IV (KMG-IV): sequencing the most valuable type-strain genomes for metagenomic binning, comparative biology and taxonomic classification.</title>
        <authorList>
            <person name="Goeker M."/>
        </authorList>
    </citation>
    <scope>NUCLEOTIDE SEQUENCE [LARGE SCALE GENOMIC DNA]</scope>
    <source>
        <strain evidence="1 2">DSM 23606</strain>
    </source>
</reference>
<comment type="caution">
    <text evidence="1">The sequence shown here is derived from an EMBL/GenBank/DDBJ whole genome shotgun (WGS) entry which is preliminary data.</text>
</comment>
<dbReference type="RefSeq" id="WP_110019309.1">
    <property type="nucleotide sequence ID" value="NZ_QGTJ01000008.1"/>
</dbReference>
<dbReference type="AlphaFoldDB" id="A0A317MSV7"/>
<dbReference type="EMBL" id="QGTJ01000008">
    <property type="protein sequence ID" value="PWV60205.1"/>
    <property type="molecule type" value="Genomic_DNA"/>
</dbReference>
<name>A0A317MSV7_9GAMM</name>